<reference evidence="1 2" key="1">
    <citation type="submission" date="2018-05" db="EMBL/GenBank/DDBJ databases">
        <title>Genetic diversity of glacier-inhabiting Cryobacterium bacteria in China and description of Cryobacterium mengkeensis sp. nov. and Arthrobacter glacialis sp. nov.</title>
        <authorList>
            <person name="Liu Q."/>
            <person name="Xin Y.-H."/>
        </authorList>
    </citation>
    <scope>NUCLEOTIDE SEQUENCE [LARGE SCALE GENOMIC DNA]</scope>
    <source>
        <strain evidence="1 2">SK-1</strain>
    </source>
</reference>
<dbReference type="EMBL" id="QHLY01000005">
    <property type="protein sequence ID" value="PXA71870.1"/>
    <property type="molecule type" value="Genomic_DNA"/>
</dbReference>
<sequence>MRSAEELSAMCLAGAWVSWIDGGSLLDRLGVSEAASLFRSHGPFTAHLHVLADDMGSTTTGATFGAPESIPVLYRGAVPSGREGMSWTDSMTGALGYAWQTDGQVFTCDFEPTDFLARVHLTYEDDPSKSHYEWIMRPNGKALLWSPPWLAEASTEVIAAEHERLKRDLEEFLEADDHRNREIRRAIRDASRVEVPG</sequence>
<name>A0A318A3V9_9MICO</name>
<organism evidence="1 2">
    <name type="scientific">Cryobacterium arcticum</name>
    <dbReference type="NCBI Taxonomy" id="670052"/>
    <lineage>
        <taxon>Bacteria</taxon>
        <taxon>Bacillati</taxon>
        <taxon>Actinomycetota</taxon>
        <taxon>Actinomycetes</taxon>
        <taxon>Micrococcales</taxon>
        <taxon>Microbacteriaceae</taxon>
        <taxon>Cryobacterium</taxon>
    </lineage>
</organism>
<protein>
    <submittedName>
        <fullName evidence="1">Uncharacterized protein</fullName>
    </submittedName>
</protein>
<gene>
    <name evidence="1" type="ORF">CTB96_02815</name>
</gene>
<evidence type="ECO:0000313" key="2">
    <source>
        <dbReference type="Proteomes" id="UP000246722"/>
    </source>
</evidence>
<comment type="caution">
    <text evidence="1">The sequence shown here is derived from an EMBL/GenBank/DDBJ whole genome shotgun (WGS) entry which is preliminary data.</text>
</comment>
<keyword evidence="2" id="KW-1185">Reference proteome</keyword>
<dbReference type="Proteomes" id="UP000246722">
    <property type="component" value="Unassembled WGS sequence"/>
</dbReference>
<dbReference type="AlphaFoldDB" id="A0A318A3V9"/>
<accession>A0A318A3V9</accession>
<proteinExistence type="predicted"/>
<evidence type="ECO:0000313" key="1">
    <source>
        <dbReference type="EMBL" id="PXA71870.1"/>
    </source>
</evidence>